<evidence type="ECO:0000256" key="4">
    <source>
        <dbReference type="ARBA" id="ARBA00022737"/>
    </source>
</evidence>
<dbReference type="Pfam" id="PF00092">
    <property type="entry name" value="VWA"/>
    <property type="match status" value="1"/>
</dbReference>
<keyword evidence="2" id="KW-0964">Secreted</keyword>
<dbReference type="InterPro" id="IPR002035">
    <property type="entry name" value="VWF_A"/>
</dbReference>
<dbReference type="PROSITE" id="PS50234">
    <property type="entry name" value="VWFA"/>
    <property type="match status" value="1"/>
</dbReference>
<keyword evidence="3 6" id="KW-0732">Signal</keyword>
<dbReference type="PROSITE" id="PS50940">
    <property type="entry name" value="CHIT_BIND_II"/>
    <property type="match status" value="1"/>
</dbReference>
<dbReference type="InterPro" id="IPR036508">
    <property type="entry name" value="Chitin-bd_dom_sf"/>
</dbReference>
<dbReference type="KEGG" id="crg:105331104"/>
<dbReference type="InterPro" id="IPR050525">
    <property type="entry name" value="ECM_Assembly_Org"/>
</dbReference>
<dbReference type="GO" id="GO:0005576">
    <property type="term" value="C:extracellular region"/>
    <property type="evidence" value="ECO:0007669"/>
    <property type="project" value="UniProtKB-SubCell"/>
</dbReference>
<dbReference type="Gene3D" id="3.40.50.410">
    <property type="entry name" value="von Willebrand factor, type A domain"/>
    <property type="match status" value="1"/>
</dbReference>
<reference evidence="9" key="1">
    <citation type="submission" date="2022-08" db="UniProtKB">
        <authorList>
            <consortium name="EnsemblMetazoa"/>
        </authorList>
    </citation>
    <scope>IDENTIFICATION</scope>
    <source>
        <strain evidence="9">05x7-T-G4-1.051#20</strain>
    </source>
</reference>
<dbReference type="Pfam" id="PF01607">
    <property type="entry name" value="CBM_14"/>
    <property type="match status" value="1"/>
</dbReference>
<dbReference type="InterPro" id="IPR002557">
    <property type="entry name" value="Chitin-bd_dom"/>
</dbReference>
<feature type="signal peptide" evidence="6">
    <location>
        <begin position="1"/>
        <end position="19"/>
    </location>
</feature>
<dbReference type="AlphaFoldDB" id="A0A8W8L8G3"/>
<dbReference type="PANTHER" id="PTHR24020:SF20">
    <property type="entry name" value="PH DOMAIN-CONTAINING PROTEIN"/>
    <property type="match status" value="1"/>
</dbReference>
<dbReference type="Gene3D" id="2.170.140.10">
    <property type="entry name" value="Chitin binding domain"/>
    <property type="match status" value="1"/>
</dbReference>
<dbReference type="GeneID" id="105331104"/>
<evidence type="ECO:0000259" key="8">
    <source>
        <dbReference type="PROSITE" id="PS50940"/>
    </source>
</evidence>
<name>A0A8W8L8G3_MAGGI</name>
<dbReference type="OrthoDB" id="10256829at2759"/>
<evidence type="ECO:0000256" key="1">
    <source>
        <dbReference type="ARBA" id="ARBA00004613"/>
    </source>
</evidence>
<dbReference type="InterPro" id="IPR036465">
    <property type="entry name" value="vWFA_dom_sf"/>
</dbReference>
<evidence type="ECO:0000256" key="2">
    <source>
        <dbReference type="ARBA" id="ARBA00022525"/>
    </source>
</evidence>
<keyword evidence="5" id="KW-0325">Glycoprotein</keyword>
<dbReference type="SMART" id="SM00327">
    <property type="entry name" value="VWA"/>
    <property type="match status" value="1"/>
</dbReference>
<evidence type="ECO:0000256" key="5">
    <source>
        <dbReference type="ARBA" id="ARBA00023180"/>
    </source>
</evidence>
<dbReference type="SUPFAM" id="SSF57625">
    <property type="entry name" value="Invertebrate chitin-binding proteins"/>
    <property type="match status" value="2"/>
</dbReference>
<accession>A0A8W8L8G3</accession>
<dbReference type="OMA" id="IRESCLF"/>
<dbReference type="FunFam" id="3.40.50.410:FF:000004">
    <property type="entry name" value="collagen alpha-6(VI) chain"/>
    <property type="match status" value="1"/>
</dbReference>
<organism evidence="9 10">
    <name type="scientific">Magallana gigas</name>
    <name type="common">Pacific oyster</name>
    <name type="synonym">Crassostrea gigas</name>
    <dbReference type="NCBI Taxonomy" id="29159"/>
    <lineage>
        <taxon>Eukaryota</taxon>
        <taxon>Metazoa</taxon>
        <taxon>Spiralia</taxon>
        <taxon>Lophotrochozoa</taxon>
        <taxon>Mollusca</taxon>
        <taxon>Bivalvia</taxon>
        <taxon>Autobranchia</taxon>
        <taxon>Pteriomorphia</taxon>
        <taxon>Ostreida</taxon>
        <taxon>Ostreoidea</taxon>
        <taxon>Ostreidae</taxon>
        <taxon>Magallana</taxon>
    </lineage>
</organism>
<dbReference type="Proteomes" id="UP000005408">
    <property type="component" value="Unassembled WGS sequence"/>
</dbReference>
<dbReference type="GO" id="GO:0008061">
    <property type="term" value="F:chitin binding"/>
    <property type="evidence" value="ECO:0007669"/>
    <property type="project" value="InterPro"/>
</dbReference>
<evidence type="ECO:0000313" key="10">
    <source>
        <dbReference type="Proteomes" id="UP000005408"/>
    </source>
</evidence>
<protein>
    <submittedName>
        <fullName evidence="9">Uncharacterized protein</fullName>
    </submittedName>
</protein>
<evidence type="ECO:0000259" key="7">
    <source>
        <dbReference type="PROSITE" id="PS50234"/>
    </source>
</evidence>
<dbReference type="SMART" id="SM00494">
    <property type="entry name" value="ChtBD2"/>
    <property type="match status" value="2"/>
</dbReference>
<dbReference type="CDD" id="cd01450">
    <property type="entry name" value="vWFA_subfamily_ECM"/>
    <property type="match status" value="1"/>
</dbReference>
<feature type="chain" id="PRO_5036448414" evidence="6">
    <location>
        <begin position="20"/>
        <end position="725"/>
    </location>
</feature>
<keyword evidence="10" id="KW-1185">Reference proteome</keyword>
<feature type="domain" description="Chitin-binding type-2" evidence="8">
    <location>
        <begin position="494"/>
        <end position="555"/>
    </location>
</feature>
<proteinExistence type="predicted"/>
<dbReference type="EnsemblMetazoa" id="G26943.1">
    <property type="protein sequence ID" value="G26943.1:cds"/>
    <property type="gene ID" value="G26943"/>
</dbReference>
<keyword evidence="4" id="KW-0677">Repeat</keyword>
<evidence type="ECO:0000256" key="3">
    <source>
        <dbReference type="ARBA" id="ARBA00022729"/>
    </source>
</evidence>
<evidence type="ECO:0000256" key="6">
    <source>
        <dbReference type="SAM" id="SignalP"/>
    </source>
</evidence>
<dbReference type="RefSeq" id="XP_011431453.2">
    <property type="nucleotide sequence ID" value="XM_011433151.4"/>
</dbReference>
<dbReference type="PRINTS" id="PR00453">
    <property type="entry name" value="VWFADOMAIN"/>
</dbReference>
<dbReference type="PANTHER" id="PTHR24020">
    <property type="entry name" value="COLLAGEN ALPHA"/>
    <property type="match status" value="1"/>
</dbReference>
<dbReference type="SUPFAM" id="SSF53300">
    <property type="entry name" value="vWA-like"/>
    <property type="match status" value="1"/>
</dbReference>
<evidence type="ECO:0000313" key="9">
    <source>
        <dbReference type="EnsemblMetazoa" id="G26943.1:cds"/>
    </source>
</evidence>
<feature type="domain" description="VWFA" evidence="7">
    <location>
        <begin position="181"/>
        <end position="353"/>
    </location>
</feature>
<sequence length="725" mass="79283">MSGVLWVLTLGALVAGCWAVDQTRQPGALGASVVESVVSLIRESCLFADDKRFLRRLAYVQSRDGTDPKTYGRSNYHGGIWQVDQDKFRETQTTSGLQNEKNIIRNTFGINWDYVTWSDLRKPLYSGIAAALYTKLHSVVAWRIEDQANTYESLFQSSGGHNFTNLAQLLDQGCHGNEAIDLVFVVDSSNSLSSDDFTRAKYFMSNVVDAFNIASDKTRVSVITYSNSPRIEFHLSAHTSKTPLKNAIQHLPFHPGSTNTAAALQSVINSVFTYSRPNAAKVVIVITDGQSDDVINTQHAADNAKSGGVIMFSVGVGSRIDTSELNYMASTPSCTHVFTVSGYDEIRALKEELIQSSCRAPVYINSTFSCVIEKCPPLAVLTSIPGVTLETNMTCGVGNIYTAFSNAYPGESYYETINSVSPGNPTSVFHNSSVDQTLFINLVDALKNQATDSTGCTITITPFHGDHTDHTVKCYVDGIRIECPDNCKEKWNFPNPCTKENLEKGVLKFPHPTDVTKYLMCDLSGKLYIVQCPQFESYYQSCQQCVGNTSSSCIVGKKNSTDSSPCTLANLQAGRFFFTYQADNTKFIHCDVWGKAWLMSCPGGEVWDQNILTCLTSGSGTQSGSTPFSPIVRPPSSTNYGGDEVNGFLCCPTCPRFSPPCTHDKISAGRLFHGIAGDRHHYIQCDLTGRMYCPMSCAPEADGSLDYFNYLSQTCVDGALSGIVG</sequence>
<comment type="subcellular location">
    <subcellularLocation>
        <location evidence="1">Secreted</location>
    </subcellularLocation>
</comment>